<dbReference type="InterPro" id="IPR050765">
    <property type="entry name" value="Riboflavin_Biosynth_HTPR"/>
</dbReference>
<evidence type="ECO:0000256" key="14">
    <source>
        <dbReference type="PIRSR" id="PIRSR006769-1"/>
    </source>
</evidence>
<dbReference type="PROSITE" id="PS51747">
    <property type="entry name" value="CYT_DCMP_DEAMINASES_2"/>
    <property type="match status" value="1"/>
</dbReference>
<comment type="similarity">
    <text evidence="4 13">In the N-terminal section; belongs to the cytidine and deoxycytidylate deaminase family.</text>
</comment>
<dbReference type="Gene3D" id="3.40.140.10">
    <property type="entry name" value="Cytidine Deaminase, domain 2"/>
    <property type="match status" value="1"/>
</dbReference>
<dbReference type="GO" id="GO:0008835">
    <property type="term" value="F:diaminohydroxyphosphoribosylaminopyrimidine deaminase activity"/>
    <property type="evidence" value="ECO:0007669"/>
    <property type="project" value="UniProtKB-EC"/>
</dbReference>
<dbReference type="PIRSF" id="PIRSF006769">
    <property type="entry name" value="RibD"/>
    <property type="match status" value="1"/>
</dbReference>
<dbReference type="CDD" id="cd01284">
    <property type="entry name" value="Riboflavin_deaminase-reductase"/>
    <property type="match status" value="1"/>
</dbReference>
<keyword evidence="19" id="KW-1185">Reference proteome</keyword>
<dbReference type="InterPro" id="IPR024072">
    <property type="entry name" value="DHFR-like_dom_sf"/>
</dbReference>
<comment type="pathway">
    <text evidence="2 13">Cofactor biosynthesis; riboflavin biosynthesis; 5-amino-6-(D-ribitylamino)uracil from GTP: step 2/4.</text>
</comment>
<dbReference type="GO" id="GO:0009231">
    <property type="term" value="P:riboflavin biosynthetic process"/>
    <property type="evidence" value="ECO:0007669"/>
    <property type="project" value="UniProtKB-UniPathway"/>
</dbReference>
<comment type="function">
    <text evidence="1 13">Converts 2,5-diamino-6-(ribosylamino)-4(3h)-pyrimidinone 5'-phosphate into 5-amino-6-(ribosylamino)-2,4(1h,3h)-pyrimidinedione 5'-phosphate.</text>
</comment>
<dbReference type="NCBIfam" id="TIGR00326">
    <property type="entry name" value="eubact_ribD"/>
    <property type="match status" value="1"/>
</dbReference>
<evidence type="ECO:0000256" key="12">
    <source>
        <dbReference type="ARBA" id="ARBA00023268"/>
    </source>
</evidence>
<feature type="binding site" evidence="15">
    <location>
        <position position="229"/>
    </location>
    <ligand>
        <name>substrate</name>
    </ligand>
</feature>
<dbReference type="SUPFAM" id="SSF53597">
    <property type="entry name" value="Dihydrofolate reductase-like"/>
    <property type="match status" value="1"/>
</dbReference>
<keyword evidence="7 13" id="KW-0479">Metal-binding</keyword>
<dbReference type="PANTHER" id="PTHR38011:SF7">
    <property type="entry name" value="2,5-DIAMINO-6-RIBOSYLAMINO-4(3H)-PYRIMIDINONE 5'-PHOSPHATE REDUCTASE"/>
    <property type="match status" value="1"/>
</dbReference>
<dbReference type="PANTHER" id="PTHR38011">
    <property type="entry name" value="DIHYDROFOLATE REDUCTASE FAMILY PROTEIN (AFU_ORTHOLOGUE AFUA_8G06820)"/>
    <property type="match status" value="1"/>
</dbReference>
<comment type="catalytic activity">
    <reaction evidence="13">
        <text>2,5-diamino-6-hydroxy-4-(5-phosphoribosylamino)-pyrimidine + H2O + H(+) = 5-amino-6-(5-phospho-D-ribosylamino)uracil + NH4(+)</text>
        <dbReference type="Rhea" id="RHEA:21868"/>
        <dbReference type="ChEBI" id="CHEBI:15377"/>
        <dbReference type="ChEBI" id="CHEBI:15378"/>
        <dbReference type="ChEBI" id="CHEBI:28938"/>
        <dbReference type="ChEBI" id="CHEBI:58453"/>
        <dbReference type="ChEBI" id="CHEBI:58614"/>
        <dbReference type="EC" id="3.5.4.26"/>
    </reaction>
</comment>
<dbReference type="EC" id="1.1.1.193" evidence="13"/>
<feature type="binding site" evidence="15">
    <location>
        <position position="206"/>
    </location>
    <ligand>
        <name>substrate</name>
    </ligand>
</feature>
<dbReference type="Pfam" id="PF00383">
    <property type="entry name" value="dCMP_cyt_deam_1"/>
    <property type="match status" value="1"/>
</dbReference>
<evidence type="ECO:0000256" key="15">
    <source>
        <dbReference type="PIRSR" id="PIRSR006769-2"/>
    </source>
</evidence>
<dbReference type="EMBL" id="JACHEK010000001">
    <property type="protein sequence ID" value="MBB6142181.1"/>
    <property type="molecule type" value="Genomic_DNA"/>
</dbReference>
<keyword evidence="9 13" id="KW-0862">Zinc</keyword>
<evidence type="ECO:0000256" key="16">
    <source>
        <dbReference type="PIRSR" id="PIRSR006769-3"/>
    </source>
</evidence>
<dbReference type="InterPro" id="IPR002734">
    <property type="entry name" value="RibDG_C"/>
</dbReference>
<feature type="domain" description="CMP/dCMP-type deaminase" evidence="17">
    <location>
        <begin position="15"/>
        <end position="137"/>
    </location>
</feature>
<dbReference type="InterPro" id="IPR002125">
    <property type="entry name" value="CMP_dCMP_dom"/>
</dbReference>
<dbReference type="AlphaFoldDB" id="A0A841JTA3"/>
<dbReference type="InterPro" id="IPR016193">
    <property type="entry name" value="Cytidine_deaminase-like"/>
</dbReference>
<protein>
    <recommendedName>
        <fullName evidence="13">Riboflavin biosynthesis protein RibD</fullName>
    </recommendedName>
    <domain>
        <recommendedName>
            <fullName evidence="13">Diaminohydroxyphosphoribosylaminopyrimidine deaminase</fullName>
            <shortName evidence="13">DRAP deaminase</shortName>
            <ecNumber evidence="13">3.5.4.26</ecNumber>
        </recommendedName>
        <alternativeName>
            <fullName evidence="13">Riboflavin-specific deaminase</fullName>
        </alternativeName>
    </domain>
    <domain>
        <recommendedName>
            <fullName evidence="13">5-amino-6-(5-phosphoribosylamino)uracil reductase</fullName>
            <ecNumber evidence="13">1.1.1.193</ecNumber>
        </recommendedName>
        <alternativeName>
            <fullName evidence="13">HTP reductase</fullName>
        </alternativeName>
    </domain>
</protein>
<evidence type="ECO:0000256" key="11">
    <source>
        <dbReference type="ARBA" id="ARBA00023002"/>
    </source>
</evidence>
<dbReference type="Proteomes" id="UP000538666">
    <property type="component" value="Unassembled WGS sequence"/>
</dbReference>
<comment type="similarity">
    <text evidence="5 13">In the C-terminal section; belongs to the HTP reductase family.</text>
</comment>
<dbReference type="InterPro" id="IPR016192">
    <property type="entry name" value="APOBEC/CMP_deaminase_Zn-bd"/>
</dbReference>
<keyword evidence="8 13" id="KW-0378">Hydrolase</keyword>
<evidence type="ECO:0000256" key="7">
    <source>
        <dbReference type="ARBA" id="ARBA00022723"/>
    </source>
</evidence>
<dbReference type="GO" id="GO:0008703">
    <property type="term" value="F:5-amino-6-(5-phosphoribosylamino)uracil reductase activity"/>
    <property type="evidence" value="ECO:0007669"/>
    <property type="project" value="UniProtKB-EC"/>
</dbReference>
<dbReference type="UniPathway" id="UPA00275">
    <property type="reaction ID" value="UER00401"/>
</dbReference>
<dbReference type="FunFam" id="3.40.140.10:FF:000025">
    <property type="entry name" value="Riboflavin biosynthesis protein RibD"/>
    <property type="match status" value="1"/>
</dbReference>
<feature type="active site" description="Proton donor" evidence="14">
    <location>
        <position position="66"/>
    </location>
</feature>
<comment type="caution">
    <text evidence="18">The sequence shown here is derived from an EMBL/GenBank/DDBJ whole genome shotgun (WGS) entry which is preliminary data.</text>
</comment>
<evidence type="ECO:0000256" key="1">
    <source>
        <dbReference type="ARBA" id="ARBA00002151"/>
    </source>
</evidence>
<keyword evidence="10 13" id="KW-0521">NADP</keyword>
<reference evidence="18 19" key="1">
    <citation type="submission" date="2020-08" db="EMBL/GenBank/DDBJ databases">
        <title>Genomic Encyclopedia of Type Strains, Phase IV (KMG-IV): sequencing the most valuable type-strain genomes for metagenomic binning, comparative biology and taxonomic classification.</title>
        <authorList>
            <person name="Goeker M."/>
        </authorList>
    </citation>
    <scope>NUCLEOTIDE SEQUENCE [LARGE SCALE GENOMIC DNA]</scope>
    <source>
        <strain evidence="18 19">DSM 103733</strain>
    </source>
</reference>
<evidence type="ECO:0000256" key="13">
    <source>
        <dbReference type="PIRNR" id="PIRNR006769"/>
    </source>
</evidence>
<gene>
    <name evidence="18" type="ORF">HNQ77_000119</name>
</gene>
<feature type="binding site" evidence="16">
    <location>
        <position position="89"/>
    </location>
    <ligand>
        <name>Zn(2+)</name>
        <dbReference type="ChEBI" id="CHEBI:29105"/>
        <note>catalytic</note>
    </ligand>
</feature>
<evidence type="ECO:0000256" key="2">
    <source>
        <dbReference type="ARBA" id="ARBA00004882"/>
    </source>
</evidence>
<evidence type="ECO:0000256" key="4">
    <source>
        <dbReference type="ARBA" id="ARBA00005259"/>
    </source>
</evidence>
<dbReference type="EC" id="3.5.4.26" evidence="13"/>
<dbReference type="InterPro" id="IPR004794">
    <property type="entry name" value="Eubact_RibD"/>
</dbReference>
<evidence type="ECO:0000259" key="17">
    <source>
        <dbReference type="PROSITE" id="PS51747"/>
    </source>
</evidence>
<dbReference type="GO" id="GO:0008270">
    <property type="term" value="F:zinc ion binding"/>
    <property type="evidence" value="ECO:0007669"/>
    <property type="project" value="InterPro"/>
</dbReference>
<evidence type="ECO:0000256" key="3">
    <source>
        <dbReference type="ARBA" id="ARBA00004910"/>
    </source>
</evidence>
<evidence type="ECO:0000313" key="19">
    <source>
        <dbReference type="Proteomes" id="UP000538666"/>
    </source>
</evidence>
<feature type="binding site" evidence="15">
    <location>
        <position position="245"/>
    </location>
    <ligand>
        <name>NADP(+)</name>
        <dbReference type="ChEBI" id="CHEBI:58349"/>
    </ligand>
</feature>
<comment type="cofactor">
    <cofactor evidence="13 16">
        <name>Zn(2+)</name>
        <dbReference type="ChEBI" id="CHEBI:29105"/>
    </cofactor>
    <text evidence="13 16">Binds 1 zinc ion.</text>
</comment>
<organism evidence="18 19">
    <name type="scientific">Silvibacterium bohemicum</name>
    <dbReference type="NCBI Taxonomy" id="1577686"/>
    <lineage>
        <taxon>Bacteria</taxon>
        <taxon>Pseudomonadati</taxon>
        <taxon>Acidobacteriota</taxon>
        <taxon>Terriglobia</taxon>
        <taxon>Terriglobales</taxon>
        <taxon>Acidobacteriaceae</taxon>
        <taxon>Silvibacterium</taxon>
    </lineage>
</organism>
<feature type="binding site" evidence="16">
    <location>
        <position position="98"/>
    </location>
    <ligand>
        <name>Zn(2+)</name>
        <dbReference type="ChEBI" id="CHEBI:29105"/>
        <note>catalytic</note>
    </ligand>
</feature>
<keyword evidence="11 13" id="KW-0560">Oxidoreductase</keyword>
<feature type="binding site" evidence="15">
    <location>
        <position position="222"/>
    </location>
    <ligand>
        <name>NADP(+)</name>
        <dbReference type="ChEBI" id="CHEBI:58349"/>
    </ligand>
</feature>
<evidence type="ECO:0000313" key="18">
    <source>
        <dbReference type="EMBL" id="MBB6142181.1"/>
    </source>
</evidence>
<feature type="binding site" evidence="15">
    <location>
        <position position="317"/>
    </location>
    <ligand>
        <name>substrate</name>
    </ligand>
</feature>
<feature type="binding site" evidence="15">
    <location>
        <position position="226"/>
    </location>
    <ligand>
        <name>substrate</name>
    </ligand>
</feature>
<dbReference type="Pfam" id="PF01872">
    <property type="entry name" value="RibD_C"/>
    <property type="match status" value="1"/>
</dbReference>
<feature type="binding site" evidence="15">
    <location>
        <position position="218"/>
    </location>
    <ligand>
        <name>NADP(+)</name>
        <dbReference type="ChEBI" id="CHEBI:58349"/>
    </ligand>
</feature>
<keyword evidence="12" id="KW-0511">Multifunctional enzyme</keyword>
<sequence>MQEQVVSPPQRISQAADERWMKQALDLARRSIGLASPNPVVGCVLVKDDRVVGEGFHEYDRKDHAEIVALKQAGENARGATAYVTLEPCAHTGRTGPCANALIQAEVGRVVVATGDPNPLVNGQGSERIRNAGIPVDVGICQNEARELNDGFARHIRTGMPFVTLKAGVSLDGRIAPAPGKHAADRVAAPVMLTGEESRSDVQRLRHASDAIITGINTALNDNPQLTDRSGLPRRRPLLRVILDSALRLRLDSKLVRTAQDDLLVFCTTPKYERQKALEALGVRIEVVHGWLGASRVSMSQVLTRLGQLGIANALIEGGSQVNAVALGQNLVDKLVLYYAPIFLGSTAVPLLGSLEEWKWPVTRTTVQQFGRDVRIESYLRDPWA</sequence>
<name>A0A841JTA3_9BACT</name>
<comment type="catalytic activity">
    <reaction evidence="13">
        <text>5-amino-6-(5-phospho-D-ribitylamino)uracil + NADP(+) = 5-amino-6-(5-phospho-D-ribosylamino)uracil + NADPH + H(+)</text>
        <dbReference type="Rhea" id="RHEA:17845"/>
        <dbReference type="ChEBI" id="CHEBI:15378"/>
        <dbReference type="ChEBI" id="CHEBI:57783"/>
        <dbReference type="ChEBI" id="CHEBI:58349"/>
        <dbReference type="ChEBI" id="CHEBI:58421"/>
        <dbReference type="ChEBI" id="CHEBI:58453"/>
        <dbReference type="EC" id="1.1.1.193"/>
    </reaction>
</comment>
<feature type="binding site" evidence="15">
    <location>
        <position position="168"/>
    </location>
    <ligand>
        <name>NADP(+)</name>
        <dbReference type="ChEBI" id="CHEBI:58349"/>
    </ligand>
</feature>
<comment type="pathway">
    <text evidence="3 13">Cofactor biosynthesis; riboflavin biosynthesis; 5-amino-6-(D-ribitylamino)uracil from GTP: step 3/4.</text>
</comment>
<evidence type="ECO:0000256" key="9">
    <source>
        <dbReference type="ARBA" id="ARBA00022833"/>
    </source>
</evidence>
<evidence type="ECO:0000256" key="6">
    <source>
        <dbReference type="ARBA" id="ARBA00022619"/>
    </source>
</evidence>
<dbReference type="RefSeq" id="WP_231581099.1">
    <property type="nucleotide sequence ID" value="NZ_JACHEK010000001.1"/>
</dbReference>
<accession>A0A841JTA3</accession>
<evidence type="ECO:0000256" key="8">
    <source>
        <dbReference type="ARBA" id="ARBA00022801"/>
    </source>
</evidence>
<evidence type="ECO:0000256" key="10">
    <source>
        <dbReference type="ARBA" id="ARBA00022857"/>
    </source>
</evidence>
<keyword evidence="6 13" id="KW-0686">Riboflavin biosynthesis</keyword>
<dbReference type="SUPFAM" id="SSF53927">
    <property type="entry name" value="Cytidine deaminase-like"/>
    <property type="match status" value="1"/>
</dbReference>
<dbReference type="Gene3D" id="3.40.430.10">
    <property type="entry name" value="Dihydrofolate Reductase, subunit A"/>
    <property type="match status" value="1"/>
</dbReference>
<feature type="binding site" evidence="16">
    <location>
        <position position="64"/>
    </location>
    <ligand>
        <name>Zn(2+)</name>
        <dbReference type="ChEBI" id="CHEBI:29105"/>
        <note>catalytic</note>
    </ligand>
</feature>
<evidence type="ECO:0000256" key="5">
    <source>
        <dbReference type="ARBA" id="ARBA00007417"/>
    </source>
</evidence>
<proteinExistence type="inferred from homology"/>
<dbReference type="PROSITE" id="PS00903">
    <property type="entry name" value="CYT_DCMP_DEAMINASES_1"/>
    <property type="match status" value="1"/>
</dbReference>